<evidence type="ECO:0000313" key="1">
    <source>
        <dbReference type="EMBL" id="OTP12678.1"/>
    </source>
</evidence>
<name>A0A242K259_9ENTE</name>
<accession>A0A242K259</accession>
<evidence type="ECO:0000313" key="3">
    <source>
        <dbReference type="Proteomes" id="UP000195141"/>
    </source>
</evidence>
<proteinExistence type="predicted"/>
<keyword evidence="3" id="KW-1185">Reference proteome</keyword>
<organism evidence="1">
    <name type="scientific">Candidatus Enterococcus clewellii</name>
    <dbReference type="NCBI Taxonomy" id="1834193"/>
    <lineage>
        <taxon>Bacteria</taxon>
        <taxon>Bacillati</taxon>
        <taxon>Bacillota</taxon>
        <taxon>Bacilli</taxon>
        <taxon>Lactobacillales</taxon>
        <taxon>Enterococcaceae</taxon>
        <taxon>Enterococcus</taxon>
    </lineage>
</organism>
<dbReference type="AlphaFoldDB" id="A0A242K259"/>
<dbReference type="RefSeq" id="WP_249274526.1">
    <property type="nucleotide sequence ID" value="NZ_CP147247.1"/>
</dbReference>
<sequence>MIYRRACENDSSVEVEAETFFASLNIYTYMAHYVAKVLKQRPNVILDHWGVAELLVAYGQYANEESYKNFLEWKSLSNETKRKVKKPKEYAVLFYTNEDLADLD</sequence>
<reference evidence="2" key="2">
    <citation type="submission" date="2017-05" db="EMBL/GenBank/DDBJ databases">
        <authorList>
            <consortium name="The Broad Institute Genomics Platform"/>
            <consortium name="The Broad Institute Genomic Center for Infectious Diseases"/>
            <person name="Earl A."/>
            <person name="Manson A."/>
            <person name="Schwartman J."/>
            <person name="Gilmore M."/>
            <person name="Abouelleil A."/>
            <person name="Cao P."/>
            <person name="Chapman S."/>
            <person name="Cusick C."/>
            <person name="Shea T."/>
            <person name="Young S."/>
            <person name="Neafsey D."/>
            <person name="Nusbaum C."/>
            <person name="Birren B."/>
        </authorList>
    </citation>
    <scope>NUCLEOTIDE SEQUENCE</scope>
    <source>
        <strain evidence="2">9E7_DIV0242</strain>
    </source>
</reference>
<reference evidence="1" key="1">
    <citation type="submission" date="2017-05" db="EMBL/GenBank/DDBJ databases">
        <title>The Genome Sequence of Enterococcus sp. 9E7_DIV0242.</title>
        <authorList>
            <consortium name="The Broad Institute Genomics Platform"/>
            <consortium name="The Broad Institute Genomic Center for Infectious Diseases"/>
            <person name="Earl A."/>
            <person name="Manson A."/>
            <person name="Schwartman J."/>
            <person name="Gilmore M."/>
            <person name="Abouelleil A."/>
            <person name="Cao P."/>
            <person name="Chapman S."/>
            <person name="Cusick C."/>
            <person name="Shea T."/>
            <person name="Young S."/>
            <person name="Neafsey D."/>
            <person name="Nusbaum C."/>
            <person name="Birren B."/>
        </authorList>
    </citation>
    <scope>NUCLEOTIDE SEQUENCE [LARGE SCALE GENOMIC DNA]</scope>
    <source>
        <strain evidence="1">9E7_DIV0242</strain>
    </source>
</reference>
<reference evidence="2" key="3">
    <citation type="submission" date="2024-03" db="EMBL/GenBank/DDBJ databases">
        <title>The Genome Sequence of Enterococcus sp. DIV0242b.</title>
        <authorList>
            <consortium name="The Broad Institute Genomics Platform"/>
            <consortium name="The Broad Institute Microbial Omics Core"/>
            <consortium name="The Broad Institute Genomic Center for Infectious Diseases"/>
            <person name="Earl A."/>
            <person name="Manson A."/>
            <person name="Gilmore M."/>
            <person name="Schwartman J."/>
            <person name="Shea T."/>
            <person name="Abouelleil A."/>
            <person name="Cao P."/>
            <person name="Chapman S."/>
            <person name="Cusick C."/>
            <person name="Young S."/>
            <person name="Neafsey D."/>
            <person name="Nusbaum C."/>
            <person name="Birren B."/>
        </authorList>
    </citation>
    <scope>NUCLEOTIDE SEQUENCE</scope>
    <source>
        <strain evidence="2">9E7_DIV0242</strain>
    </source>
</reference>
<protein>
    <submittedName>
        <fullName evidence="1">Uncharacterized protein</fullName>
    </submittedName>
</protein>
<gene>
    <name evidence="2" type="ORF">A5888_001295</name>
    <name evidence="1" type="ORF">A5888_003256</name>
</gene>
<evidence type="ECO:0000313" key="2">
    <source>
        <dbReference type="EMBL" id="WYJ89573.1"/>
    </source>
</evidence>
<dbReference type="Proteomes" id="UP000195141">
    <property type="component" value="Chromosome"/>
</dbReference>
<dbReference type="EMBL" id="CP147247">
    <property type="protein sequence ID" value="WYJ89573.1"/>
    <property type="molecule type" value="Genomic_DNA"/>
</dbReference>
<dbReference type="EMBL" id="NGMM01000006">
    <property type="protein sequence ID" value="OTP12678.1"/>
    <property type="molecule type" value="Genomic_DNA"/>
</dbReference>